<dbReference type="InterPro" id="IPR013762">
    <property type="entry name" value="Integrase-like_cat_sf"/>
</dbReference>
<dbReference type="RefSeq" id="WP_317470585.1">
    <property type="nucleotide sequence ID" value="NZ_JAWLKJ010000003.1"/>
</dbReference>
<dbReference type="GO" id="GO:0006310">
    <property type="term" value="P:DNA recombination"/>
    <property type="evidence" value="ECO:0007669"/>
    <property type="project" value="UniProtKB-KW"/>
</dbReference>
<comment type="caution">
    <text evidence="7">The sequence shown here is derived from an EMBL/GenBank/DDBJ whole genome shotgun (WGS) entry which is preliminary data.</text>
</comment>
<dbReference type="Proteomes" id="UP001185873">
    <property type="component" value="Unassembled WGS sequence"/>
</dbReference>
<dbReference type="InterPro" id="IPR002104">
    <property type="entry name" value="Integrase_catalytic"/>
</dbReference>
<dbReference type="InterPro" id="IPR044068">
    <property type="entry name" value="CB"/>
</dbReference>
<organism evidence="7 8">
    <name type="scientific">Dietzia maris</name>
    <dbReference type="NCBI Taxonomy" id="37915"/>
    <lineage>
        <taxon>Bacteria</taxon>
        <taxon>Bacillati</taxon>
        <taxon>Actinomycetota</taxon>
        <taxon>Actinomycetes</taxon>
        <taxon>Mycobacteriales</taxon>
        <taxon>Dietziaceae</taxon>
        <taxon>Dietzia</taxon>
    </lineage>
</organism>
<dbReference type="GO" id="GO:0015074">
    <property type="term" value="P:DNA integration"/>
    <property type="evidence" value="ECO:0007669"/>
    <property type="project" value="InterPro"/>
</dbReference>
<dbReference type="PROSITE" id="PS51900">
    <property type="entry name" value="CB"/>
    <property type="match status" value="1"/>
</dbReference>
<dbReference type="GO" id="GO:0003677">
    <property type="term" value="F:DNA binding"/>
    <property type="evidence" value="ECO:0007669"/>
    <property type="project" value="UniProtKB-UniRule"/>
</dbReference>
<proteinExistence type="inferred from homology"/>
<dbReference type="InterPro" id="IPR010998">
    <property type="entry name" value="Integrase_recombinase_N"/>
</dbReference>
<evidence type="ECO:0000313" key="8">
    <source>
        <dbReference type="Proteomes" id="UP001185873"/>
    </source>
</evidence>
<dbReference type="PROSITE" id="PS51898">
    <property type="entry name" value="TYR_RECOMBINASE"/>
    <property type="match status" value="1"/>
</dbReference>
<gene>
    <name evidence="7" type="ORF">R3P82_12525</name>
</gene>
<evidence type="ECO:0000256" key="3">
    <source>
        <dbReference type="ARBA" id="ARBA00023172"/>
    </source>
</evidence>
<dbReference type="PANTHER" id="PTHR30349">
    <property type="entry name" value="PHAGE INTEGRASE-RELATED"/>
    <property type="match status" value="1"/>
</dbReference>
<evidence type="ECO:0000256" key="2">
    <source>
        <dbReference type="ARBA" id="ARBA00023125"/>
    </source>
</evidence>
<keyword evidence="3" id="KW-0233">DNA recombination</keyword>
<dbReference type="SUPFAM" id="SSF56349">
    <property type="entry name" value="DNA breaking-rejoining enzymes"/>
    <property type="match status" value="1"/>
</dbReference>
<dbReference type="InterPro" id="IPR050090">
    <property type="entry name" value="Tyrosine_recombinase_XerCD"/>
</dbReference>
<dbReference type="Gene3D" id="1.10.150.130">
    <property type="match status" value="1"/>
</dbReference>
<evidence type="ECO:0000256" key="1">
    <source>
        <dbReference type="ARBA" id="ARBA00008857"/>
    </source>
</evidence>
<sequence length="282" mass="31598">MATTITAPDAWKDILRDFDAELRAAGRPRSTRDMRSYQLRRFAAEHHTIPPADITREHLVTWLGSRAWAPETRRAYRAALTTLFRWMHTTGRRDDDPAATLPTISVPRSLPRPAPDDALMAGLTGADPRQRLAIEIIASTGLRRAECAALHRDQLMRDSDGHALRIVGKGGHARIVPLPDYLAVQVRTADDHVFPGQINGHLSPHYLGKLISHALPGRWTAHTLRHRYATRVYRATNDLRAVQELLGHASIQTTARYIGVTEDRLRDAARTAWELPTLPKVA</sequence>
<feature type="domain" description="Core-binding (CB)" evidence="6">
    <location>
        <begin position="2"/>
        <end position="88"/>
    </location>
</feature>
<accession>A0AAE4R087</accession>
<dbReference type="InterPro" id="IPR011010">
    <property type="entry name" value="DNA_brk_join_enz"/>
</dbReference>
<evidence type="ECO:0000259" key="5">
    <source>
        <dbReference type="PROSITE" id="PS51898"/>
    </source>
</evidence>
<protein>
    <submittedName>
        <fullName evidence="7">Tyrosine-type recombinase/integrase</fullName>
    </submittedName>
</protein>
<comment type="similarity">
    <text evidence="1">Belongs to the 'phage' integrase family.</text>
</comment>
<dbReference type="Gene3D" id="1.10.443.10">
    <property type="entry name" value="Intergrase catalytic core"/>
    <property type="match status" value="1"/>
</dbReference>
<dbReference type="EMBL" id="JAWLKJ010000003">
    <property type="protein sequence ID" value="MDV6299934.1"/>
    <property type="molecule type" value="Genomic_DNA"/>
</dbReference>
<keyword evidence="2 4" id="KW-0238">DNA-binding</keyword>
<evidence type="ECO:0000313" key="7">
    <source>
        <dbReference type="EMBL" id="MDV6299934.1"/>
    </source>
</evidence>
<evidence type="ECO:0000259" key="6">
    <source>
        <dbReference type="PROSITE" id="PS51900"/>
    </source>
</evidence>
<dbReference type="Pfam" id="PF00589">
    <property type="entry name" value="Phage_integrase"/>
    <property type="match status" value="1"/>
</dbReference>
<reference evidence="7" key="1">
    <citation type="submission" date="2023-10" db="EMBL/GenBank/DDBJ databases">
        <title>Development of a sustainable strategy for remediation of hydrocarbon-contaminated territories based on the waste exchange concept.</title>
        <authorList>
            <person name="Krivoruchko A."/>
        </authorList>
    </citation>
    <scope>NUCLEOTIDE SEQUENCE</scope>
    <source>
        <strain evidence="7">IEGM 1175</strain>
    </source>
</reference>
<dbReference type="PANTHER" id="PTHR30349:SF64">
    <property type="entry name" value="PROPHAGE INTEGRASE INTD-RELATED"/>
    <property type="match status" value="1"/>
</dbReference>
<dbReference type="AlphaFoldDB" id="A0AAE4R087"/>
<feature type="domain" description="Tyr recombinase" evidence="5">
    <location>
        <begin position="105"/>
        <end position="270"/>
    </location>
</feature>
<name>A0AAE4R087_9ACTN</name>
<evidence type="ECO:0000256" key="4">
    <source>
        <dbReference type="PROSITE-ProRule" id="PRU01248"/>
    </source>
</evidence>